<reference evidence="2" key="5">
    <citation type="journal article" date="2021" name="G3 (Bethesda)">
        <title>Aegilops tauschii genome assembly Aet v5.0 features greater sequence contiguity and improved annotation.</title>
        <authorList>
            <person name="Wang L."/>
            <person name="Zhu T."/>
            <person name="Rodriguez J.C."/>
            <person name="Deal K.R."/>
            <person name="Dubcovsky J."/>
            <person name="McGuire P.E."/>
            <person name="Lux T."/>
            <person name="Spannagl M."/>
            <person name="Mayer K.F.X."/>
            <person name="Baldrich P."/>
            <person name="Meyers B.C."/>
            <person name="Huo N."/>
            <person name="Gu Y.Q."/>
            <person name="Zhou H."/>
            <person name="Devos K.M."/>
            <person name="Bennetzen J.L."/>
            <person name="Unver T."/>
            <person name="Budak H."/>
            <person name="Gulick P.J."/>
            <person name="Galiba G."/>
            <person name="Kalapos B."/>
            <person name="Nelson D.R."/>
            <person name="Li P."/>
            <person name="You F.M."/>
            <person name="Luo M.C."/>
            <person name="Dvorak J."/>
        </authorList>
    </citation>
    <scope>NUCLEOTIDE SEQUENCE [LARGE SCALE GENOMIC DNA]</scope>
    <source>
        <strain evidence="2">cv. AL8/78</strain>
    </source>
</reference>
<sequence>GRESMPITVLLLHTSRGEGRAQYKTASSGAGATAPHLTSPPAYETPRARAHARTVDKKQVAPPSRRARHG</sequence>
<evidence type="ECO:0000313" key="2">
    <source>
        <dbReference type="EnsemblPlants" id="AET3Gv20830200.2"/>
    </source>
</evidence>
<dbReference type="EnsemblPlants" id="AET3Gv20830200.2">
    <property type="protein sequence ID" value="AET3Gv20830200.2"/>
    <property type="gene ID" value="AET3Gv20830200"/>
</dbReference>
<organism evidence="2 3">
    <name type="scientific">Aegilops tauschii subsp. strangulata</name>
    <name type="common">Goatgrass</name>
    <dbReference type="NCBI Taxonomy" id="200361"/>
    <lineage>
        <taxon>Eukaryota</taxon>
        <taxon>Viridiplantae</taxon>
        <taxon>Streptophyta</taxon>
        <taxon>Embryophyta</taxon>
        <taxon>Tracheophyta</taxon>
        <taxon>Spermatophyta</taxon>
        <taxon>Magnoliopsida</taxon>
        <taxon>Liliopsida</taxon>
        <taxon>Poales</taxon>
        <taxon>Poaceae</taxon>
        <taxon>BOP clade</taxon>
        <taxon>Pooideae</taxon>
        <taxon>Triticodae</taxon>
        <taxon>Triticeae</taxon>
        <taxon>Triticinae</taxon>
        <taxon>Aegilops</taxon>
    </lineage>
</organism>
<feature type="region of interest" description="Disordered" evidence="1">
    <location>
        <begin position="15"/>
        <end position="70"/>
    </location>
</feature>
<accession>A0A453FZ34</accession>
<reference evidence="3" key="2">
    <citation type="journal article" date="2017" name="Nat. Plants">
        <title>The Aegilops tauschii genome reveals multiple impacts of transposons.</title>
        <authorList>
            <person name="Zhao G."/>
            <person name="Zou C."/>
            <person name="Li K."/>
            <person name="Wang K."/>
            <person name="Li T."/>
            <person name="Gao L."/>
            <person name="Zhang X."/>
            <person name="Wang H."/>
            <person name="Yang Z."/>
            <person name="Liu X."/>
            <person name="Jiang W."/>
            <person name="Mao L."/>
            <person name="Kong X."/>
            <person name="Jiao Y."/>
            <person name="Jia J."/>
        </authorList>
    </citation>
    <scope>NUCLEOTIDE SEQUENCE [LARGE SCALE GENOMIC DNA]</scope>
    <source>
        <strain evidence="3">cv. AL8/78</strain>
    </source>
</reference>
<reference evidence="2" key="3">
    <citation type="journal article" date="2017" name="Nature">
        <title>Genome sequence of the progenitor of the wheat D genome Aegilops tauschii.</title>
        <authorList>
            <person name="Luo M.C."/>
            <person name="Gu Y.Q."/>
            <person name="Puiu D."/>
            <person name="Wang H."/>
            <person name="Twardziok S.O."/>
            <person name="Deal K.R."/>
            <person name="Huo N."/>
            <person name="Zhu T."/>
            <person name="Wang L."/>
            <person name="Wang Y."/>
            <person name="McGuire P.E."/>
            <person name="Liu S."/>
            <person name="Long H."/>
            <person name="Ramasamy R.K."/>
            <person name="Rodriguez J.C."/>
            <person name="Van S.L."/>
            <person name="Yuan L."/>
            <person name="Wang Z."/>
            <person name="Xia Z."/>
            <person name="Xiao L."/>
            <person name="Anderson O.D."/>
            <person name="Ouyang S."/>
            <person name="Liang Y."/>
            <person name="Zimin A.V."/>
            <person name="Pertea G."/>
            <person name="Qi P."/>
            <person name="Bennetzen J.L."/>
            <person name="Dai X."/>
            <person name="Dawson M.W."/>
            <person name="Muller H.G."/>
            <person name="Kugler K."/>
            <person name="Rivarola-Duarte L."/>
            <person name="Spannagl M."/>
            <person name="Mayer K.F.X."/>
            <person name="Lu F.H."/>
            <person name="Bevan M.W."/>
            <person name="Leroy P."/>
            <person name="Li P."/>
            <person name="You F.M."/>
            <person name="Sun Q."/>
            <person name="Liu Z."/>
            <person name="Lyons E."/>
            <person name="Wicker T."/>
            <person name="Salzberg S.L."/>
            <person name="Devos K.M."/>
            <person name="Dvorak J."/>
        </authorList>
    </citation>
    <scope>NUCLEOTIDE SEQUENCE [LARGE SCALE GENOMIC DNA]</scope>
    <source>
        <strain evidence="2">cv. AL8/78</strain>
    </source>
</reference>
<reference evidence="2" key="4">
    <citation type="submission" date="2019-03" db="UniProtKB">
        <authorList>
            <consortium name="EnsemblPlants"/>
        </authorList>
    </citation>
    <scope>IDENTIFICATION</scope>
</reference>
<dbReference type="AlphaFoldDB" id="A0A453FZ34"/>
<keyword evidence="3" id="KW-1185">Reference proteome</keyword>
<dbReference type="Gramene" id="AET3Gv20830200.2">
    <property type="protein sequence ID" value="AET3Gv20830200.2"/>
    <property type="gene ID" value="AET3Gv20830200"/>
</dbReference>
<reference evidence="3" key="1">
    <citation type="journal article" date="2014" name="Science">
        <title>Ancient hybridizations among the ancestral genomes of bread wheat.</title>
        <authorList>
            <consortium name="International Wheat Genome Sequencing Consortium,"/>
            <person name="Marcussen T."/>
            <person name="Sandve S.R."/>
            <person name="Heier L."/>
            <person name="Spannagl M."/>
            <person name="Pfeifer M."/>
            <person name="Jakobsen K.S."/>
            <person name="Wulff B.B."/>
            <person name="Steuernagel B."/>
            <person name="Mayer K.F."/>
            <person name="Olsen O.A."/>
        </authorList>
    </citation>
    <scope>NUCLEOTIDE SEQUENCE [LARGE SCALE GENOMIC DNA]</scope>
    <source>
        <strain evidence="3">cv. AL8/78</strain>
    </source>
</reference>
<proteinExistence type="predicted"/>
<dbReference type="Proteomes" id="UP000015105">
    <property type="component" value="Chromosome 3D"/>
</dbReference>
<evidence type="ECO:0000313" key="3">
    <source>
        <dbReference type="Proteomes" id="UP000015105"/>
    </source>
</evidence>
<protein>
    <submittedName>
        <fullName evidence="2">Uncharacterized protein</fullName>
    </submittedName>
</protein>
<evidence type="ECO:0000256" key="1">
    <source>
        <dbReference type="SAM" id="MobiDB-lite"/>
    </source>
</evidence>
<name>A0A453FZ34_AEGTS</name>